<gene>
    <name evidence="2" type="ORF">UT35_C0024G0002</name>
</gene>
<comment type="caution">
    <text evidence="2">The sequence shown here is derived from an EMBL/GenBank/DDBJ whole genome shotgun (WGS) entry which is preliminary data.</text>
</comment>
<evidence type="ECO:0000313" key="3">
    <source>
        <dbReference type="Proteomes" id="UP000033996"/>
    </source>
</evidence>
<keyword evidence="1" id="KW-0812">Transmembrane</keyword>
<accession>A0A837HPH1</accession>
<evidence type="ECO:0000256" key="1">
    <source>
        <dbReference type="SAM" id="Phobius"/>
    </source>
</evidence>
<keyword evidence="1" id="KW-1133">Transmembrane helix</keyword>
<evidence type="ECO:0000313" key="2">
    <source>
        <dbReference type="EMBL" id="KKR07476.1"/>
    </source>
</evidence>
<organism evidence="2 3">
    <name type="scientific">Candidatus Yanofskybacteria bacterium GW2011_GWD1_39_16</name>
    <dbReference type="NCBI Taxonomy" id="1619030"/>
    <lineage>
        <taxon>Bacteria</taxon>
        <taxon>Candidatus Yanofskyibacteriota</taxon>
    </lineage>
</organism>
<proteinExistence type="predicted"/>
<keyword evidence="1" id="KW-0472">Membrane</keyword>
<protein>
    <submittedName>
        <fullName evidence="2">Uncharacterized protein</fullName>
    </submittedName>
</protein>
<dbReference type="AlphaFoldDB" id="A0A837HPH1"/>
<name>A0A837HPH1_9BACT</name>
<dbReference type="EMBL" id="LBWL01000024">
    <property type="protein sequence ID" value="KKR07476.1"/>
    <property type="molecule type" value="Genomic_DNA"/>
</dbReference>
<reference evidence="2 3" key="1">
    <citation type="journal article" date="2015" name="Nature">
        <title>rRNA introns, odd ribosomes, and small enigmatic genomes across a large radiation of phyla.</title>
        <authorList>
            <person name="Brown C.T."/>
            <person name="Hug L.A."/>
            <person name="Thomas B.C."/>
            <person name="Sharon I."/>
            <person name="Castelle C.J."/>
            <person name="Singh A."/>
            <person name="Wilkins M.J."/>
            <person name="Williams K.H."/>
            <person name="Banfield J.F."/>
        </authorList>
    </citation>
    <scope>NUCLEOTIDE SEQUENCE [LARGE SCALE GENOMIC DNA]</scope>
</reference>
<dbReference type="Proteomes" id="UP000033996">
    <property type="component" value="Unassembled WGS sequence"/>
</dbReference>
<feature type="transmembrane region" description="Helical" evidence="1">
    <location>
        <begin position="46"/>
        <end position="63"/>
    </location>
</feature>
<feature type="transmembrane region" description="Helical" evidence="1">
    <location>
        <begin position="122"/>
        <end position="141"/>
    </location>
</feature>
<sequence length="143" mass="16260">MKRFHGGDKAPRGYYFYSKKLDFVNITEDYGILPGNSDSTYWPVKTIRMLVIIAVISACYIMFLPFAGIAMVMGAIVFAVVVFFIQKVLCRTMMMLCRAESWLCGILCQKCGLGCNEDFRMVWLAFILSLIFLAGWMTGMLSR</sequence>